<evidence type="ECO:0000256" key="1">
    <source>
        <dbReference type="ARBA" id="ARBA00004173"/>
    </source>
</evidence>
<evidence type="ECO:0000313" key="7">
    <source>
        <dbReference type="EMBL" id="KAG5416719.1"/>
    </source>
</evidence>
<dbReference type="OrthoDB" id="2257454at2759"/>
<proteinExistence type="inferred from homology"/>
<name>A0A8H8D8J0_9ASCO</name>
<dbReference type="GO" id="GO:0005739">
    <property type="term" value="C:mitochondrion"/>
    <property type="evidence" value="ECO:0007669"/>
    <property type="project" value="UniProtKB-SubCell"/>
</dbReference>
<keyword evidence="4" id="KW-0496">Mitochondrion</keyword>
<keyword evidence="3" id="KW-0689">Ribosomal protein</keyword>
<keyword evidence="5" id="KW-0687">Ribonucleoprotein</keyword>
<dbReference type="GO" id="GO:0005840">
    <property type="term" value="C:ribosome"/>
    <property type="evidence" value="ECO:0007669"/>
    <property type="project" value="UniProtKB-KW"/>
</dbReference>
<dbReference type="EMBL" id="JAEOAQ010000009">
    <property type="protein sequence ID" value="KAG5416719.1"/>
    <property type="molecule type" value="Genomic_DNA"/>
</dbReference>
<sequence length="103" mass="11911">MSSILKSLPSKSRLAQVRKASAEIFDEFWNPAGKRNPAKILKKPLLGPEVVKYYGDNNAVPTFKDFKKWFPELKLVDPREAHRTFMVEDRKRRNKGAPKKKKA</sequence>
<dbReference type="Pfam" id="PF08293">
    <property type="entry name" value="MRP-S33"/>
    <property type="match status" value="1"/>
</dbReference>
<evidence type="ECO:0000256" key="4">
    <source>
        <dbReference type="ARBA" id="ARBA00023128"/>
    </source>
</evidence>
<dbReference type="InterPro" id="IPR013219">
    <property type="entry name" value="Ribosomal_mS33"/>
</dbReference>
<accession>A0A8H8D8J0</accession>
<evidence type="ECO:0000256" key="2">
    <source>
        <dbReference type="ARBA" id="ARBA00008970"/>
    </source>
</evidence>
<dbReference type="GeneID" id="93654312"/>
<evidence type="ECO:0000256" key="6">
    <source>
        <dbReference type="ARBA" id="ARBA00035132"/>
    </source>
</evidence>
<dbReference type="GO" id="GO:1990904">
    <property type="term" value="C:ribonucleoprotein complex"/>
    <property type="evidence" value="ECO:0007669"/>
    <property type="project" value="UniProtKB-KW"/>
</dbReference>
<gene>
    <name evidence="7" type="ORF">I9W82_005683</name>
</gene>
<organism evidence="7 8">
    <name type="scientific">Candida metapsilosis</name>
    <dbReference type="NCBI Taxonomy" id="273372"/>
    <lineage>
        <taxon>Eukaryota</taxon>
        <taxon>Fungi</taxon>
        <taxon>Dikarya</taxon>
        <taxon>Ascomycota</taxon>
        <taxon>Saccharomycotina</taxon>
        <taxon>Pichiomycetes</taxon>
        <taxon>Debaryomycetaceae</taxon>
        <taxon>Candida/Lodderomyces clade</taxon>
        <taxon>Candida</taxon>
    </lineage>
</organism>
<comment type="subcellular location">
    <subcellularLocation>
        <location evidence="1">Mitochondrion</location>
    </subcellularLocation>
</comment>
<protein>
    <recommendedName>
        <fullName evidence="6">Small ribosomal subunit protein mS33</fullName>
    </recommendedName>
</protein>
<comment type="similarity">
    <text evidence="2">Belongs to the mitochondrion-specific ribosomal protein mS33 family.</text>
</comment>
<evidence type="ECO:0000256" key="5">
    <source>
        <dbReference type="ARBA" id="ARBA00023274"/>
    </source>
</evidence>
<evidence type="ECO:0000256" key="3">
    <source>
        <dbReference type="ARBA" id="ARBA00022980"/>
    </source>
</evidence>
<dbReference type="Proteomes" id="UP000669133">
    <property type="component" value="Unassembled WGS sequence"/>
</dbReference>
<comment type="caution">
    <text evidence="7">The sequence shown here is derived from an EMBL/GenBank/DDBJ whole genome shotgun (WGS) entry which is preliminary data.</text>
</comment>
<dbReference type="PANTHER" id="PTHR13362">
    <property type="entry name" value="MITOCHONDRIAL RIBOSOMAL PROTEIN S33"/>
    <property type="match status" value="1"/>
</dbReference>
<keyword evidence="8" id="KW-1185">Reference proteome</keyword>
<dbReference type="RefSeq" id="XP_067545835.1">
    <property type="nucleotide sequence ID" value="XM_067694886.1"/>
</dbReference>
<reference evidence="7 8" key="1">
    <citation type="submission" date="2020-12" db="EMBL/GenBank/DDBJ databases">
        <title>Effect of drift, selection, and recombination on the evolution of hybrid genomes in Candida yeast pathogens.</title>
        <authorList>
            <person name="Mixao V."/>
            <person name="Ksiezopolska E."/>
            <person name="Saus E."/>
            <person name="Boekhout T."/>
            <person name="Gacser A."/>
            <person name="Gabaldon T."/>
        </authorList>
    </citation>
    <scope>NUCLEOTIDE SEQUENCE [LARGE SCALE GENOMIC DNA]</scope>
    <source>
        <strain evidence="7 8">BP57</strain>
    </source>
</reference>
<evidence type="ECO:0000313" key="8">
    <source>
        <dbReference type="Proteomes" id="UP000669133"/>
    </source>
</evidence>
<dbReference type="AlphaFoldDB" id="A0A8H8D8J0"/>
<dbReference type="PANTHER" id="PTHR13362:SF2">
    <property type="entry name" value="SMALL RIBOSOMAL SUBUNIT PROTEIN MS33"/>
    <property type="match status" value="1"/>
</dbReference>